<proteinExistence type="predicted"/>
<reference evidence="1" key="1">
    <citation type="submission" date="2020-04" db="EMBL/GenBank/DDBJ databases">
        <title>A chromosome-scale assembly and high-density genetic map of the yellow drum (Nibea albiflora) genome.</title>
        <authorList>
            <person name="Xu D."/>
            <person name="Zhang W."/>
            <person name="Chen R."/>
            <person name="Tan P."/>
            <person name="Wang L."/>
            <person name="Song H."/>
            <person name="Tian L."/>
            <person name="Zhu Q."/>
            <person name="Wang B."/>
        </authorList>
    </citation>
    <scope>NUCLEOTIDE SEQUENCE</scope>
    <source>
        <strain evidence="1">ZJHYS-2018</strain>
    </source>
</reference>
<keyword evidence="2" id="KW-1185">Reference proteome</keyword>
<protein>
    <submittedName>
        <fullName evidence="1">Uncharacterized protein</fullName>
    </submittedName>
</protein>
<sequence length="98" mass="11149">MSSEVQVEEEAAVASLEGERRREKKKETKTPCGGEKSLGGRRDEREAEALIDTAPIDTPPERERDLYAAHNKWADRRRREGEKGRKEEEGEEGGEVRL</sequence>
<dbReference type="Proteomes" id="UP000805704">
    <property type="component" value="Chromosome 1"/>
</dbReference>
<organism evidence="1 2">
    <name type="scientific">Nibea albiflora</name>
    <name type="common">Yellow drum</name>
    <name type="synonym">Corvina albiflora</name>
    <dbReference type="NCBI Taxonomy" id="240163"/>
    <lineage>
        <taxon>Eukaryota</taxon>
        <taxon>Metazoa</taxon>
        <taxon>Chordata</taxon>
        <taxon>Craniata</taxon>
        <taxon>Vertebrata</taxon>
        <taxon>Euteleostomi</taxon>
        <taxon>Actinopterygii</taxon>
        <taxon>Neopterygii</taxon>
        <taxon>Teleostei</taxon>
        <taxon>Neoteleostei</taxon>
        <taxon>Acanthomorphata</taxon>
        <taxon>Eupercaria</taxon>
        <taxon>Sciaenidae</taxon>
        <taxon>Nibea</taxon>
    </lineage>
</organism>
<evidence type="ECO:0000313" key="2">
    <source>
        <dbReference type="Proteomes" id="UP000805704"/>
    </source>
</evidence>
<comment type="caution">
    <text evidence="1">The sequence shown here is derived from an EMBL/GenBank/DDBJ whole genome shotgun (WGS) entry which is preliminary data.</text>
</comment>
<name>A0ACB7FKB1_NIBAL</name>
<evidence type="ECO:0000313" key="1">
    <source>
        <dbReference type="EMBL" id="KAG8014727.1"/>
    </source>
</evidence>
<gene>
    <name evidence="1" type="ORF">GBF38_003342</name>
</gene>
<dbReference type="EMBL" id="CM024789">
    <property type="protein sequence ID" value="KAG8014727.1"/>
    <property type="molecule type" value="Genomic_DNA"/>
</dbReference>
<accession>A0ACB7FKB1</accession>